<evidence type="ECO:0000256" key="3">
    <source>
        <dbReference type="ARBA" id="ARBA00022777"/>
    </source>
</evidence>
<dbReference type="STRING" id="76728.AQ490_19215"/>
<sequence length="596" mass="63124">MPRNTGGVRIGDLIGPYQVLRLLGRGGMGEVYLARSPAGRPVAVKTLRSDGPLDATQRKRFAREIALARRVNGAYTADVIDADADAEVPWMATEYIGAPSLVELVQQCGVLPPEAIWWIAAGVTEALGTLHAAGIVHRDLKPSNILLPADGPRLIDFGISHARDLTRTEITLGTIAFASPEQARGEPTSPASDVFALGATLFYLATGRPPYPPSEPLQLLVRVAEGTLELAGLPEAVAPVVLACLRHDPAERTPLPELLRLLTEHLDARPEAVGGAPWLPPSWRERIAGYAERASAAGGPATPTTPAAGADGADRPVPLPPAEATTARIAPHPPTLPDVAPFGPVPPPAPAPAARARRVRLAAVASLVVASVAVFTYAATAGSSPSEDPGQAERATSTVSDAPDSPSGSPSDSRPPLTPLYTPKEEITARPVTEFVDVAKGDCVDLAGSDDPNVAIFEPWTKEELDAVPCSSRTAYMQVTDVRWGEDQCPRGGGLGQFSTQHAYVNPVEISVCLQRRFRVGQCFPGLVAQKEADSRSQLLAVQPCRKSELSQLNNTMFQITGLHQGTSRSSSDRCGPGSYYWVLEERDMVLCATAL</sequence>
<dbReference type="PROSITE" id="PS00108">
    <property type="entry name" value="PROTEIN_KINASE_ST"/>
    <property type="match status" value="1"/>
</dbReference>
<dbReference type="InterPro" id="IPR017441">
    <property type="entry name" value="Protein_kinase_ATP_BS"/>
</dbReference>
<evidence type="ECO:0000256" key="5">
    <source>
        <dbReference type="PROSITE-ProRule" id="PRU10141"/>
    </source>
</evidence>
<dbReference type="AlphaFoldDB" id="A0A0T6LUP7"/>
<dbReference type="PROSITE" id="PS00107">
    <property type="entry name" value="PROTEIN_KINASE_ATP"/>
    <property type="match status" value="1"/>
</dbReference>
<dbReference type="SMART" id="SM00220">
    <property type="entry name" value="S_TKc"/>
    <property type="match status" value="1"/>
</dbReference>
<keyword evidence="2 5" id="KW-0547">Nucleotide-binding</keyword>
<comment type="caution">
    <text evidence="8">The sequence shown here is derived from an EMBL/GenBank/DDBJ whole genome shotgun (WGS) entry which is preliminary data.</text>
</comment>
<dbReference type="SUPFAM" id="SSF56112">
    <property type="entry name" value="Protein kinase-like (PK-like)"/>
    <property type="match status" value="1"/>
</dbReference>
<dbReference type="InterPro" id="IPR008271">
    <property type="entry name" value="Ser/Thr_kinase_AS"/>
</dbReference>
<evidence type="ECO:0000313" key="8">
    <source>
        <dbReference type="EMBL" id="KRV49819.1"/>
    </source>
</evidence>
<dbReference type="PROSITE" id="PS50011">
    <property type="entry name" value="PROTEIN_KINASE_DOM"/>
    <property type="match status" value="1"/>
</dbReference>
<dbReference type="Gene3D" id="3.30.200.20">
    <property type="entry name" value="Phosphorylase Kinase, domain 1"/>
    <property type="match status" value="1"/>
</dbReference>
<dbReference type="Proteomes" id="UP000050867">
    <property type="component" value="Unassembled WGS sequence"/>
</dbReference>
<dbReference type="InterPro" id="IPR011009">
    <property type="entry name" value="Kinase-like_dom_sf"/>
</dbReference>
<dbReference type="PANTHER" id="PTHR43289">
    <property type="entry name" value="MITOGEN-ACTIVATED PROTEIN KINASE KINASE KINASE 20-RELATED"/>
    <property type="match status" value="1"/>
</dbReference>
<evidence type="ECO:0000259" key="7">
    <source>
        <dbReference type="PROSITE" id="PS50011"/>
    </source>
</evidence>
<evidence type="ECO:0000256" key="4">
    <source>
        <dbReference type="ARBA" id="ARBA00022840"/>
    </source>
</evidence>
<keyword evidence="4 5" id="KW-0067">ATP-binding</keyword>
<reference evidence="8 9" key="1">
    <citation type="submission" date="2015-10" db="EMBL/GenBank/DDBJ databases">
        <title>Draft genome sequence of pyrrolomycin-producing Streptomyces vitaminophilus.</title>
        <authorList>
            <person name="Graham D.E."/>
            <person name="Mahan K.M."/>
            <person name="Klingeman D.M."/>
            <person name="Hettich R.L."/>
            <person name="Parry R.J."/>
        </authorList>
    </citation>
    <scope>NUCLEOTIDE SEQUENCE [LARGE SCALE GENOMIC DNA]</scope>
    <source>
        <strain evidence="8 9">ATCC 31673</strain>
    </source>
</reference>
<feature type="binding site" evidence="5">
    <location>
        <position position="45"/>
    </location>
    <ligand>
        <name>ATP</name>
        <dbReference type="ChEBI" id="CHEBI:30616"/>
    </ligand>
</feature>
<keyword evidence="1" id="KW-0808">Transferase</keyword>
<dbReference type="CDD" id="cd14014">
    <property type="entry name" value="STKc_PknB_like"/>
    <property type="match status" value="1"/>
</dbReference>
<dbReference type="Gene3D" id="1.10.510.10">
    <property type="entry name" value="Transferase(Phosphotransferase) domain 1"/>
    <property type="match status" value="1"/>
</dbReference>
<keyword evidence="3" id="KW-0418">Kinase</keyword>
<dbReference type="Pfam" id="PF00069">
    <property type="entry name" value="Pkinase"/>
    <property type="match status" value="1"/>
</dbReference>
<feature type="region of interest" description="Disordered" evidence="6">
    <location>
        <begin position="381"/>
        <end position="426"/>
    </location>
</feature>
<feature type="compositionally biased region" description="Low complexity" evidence="6">
    <location>
        <begin position="400"/>
        <end position="415"/>
    </location>
</feature>
<evidence type="ECO:0000256" key="1">
    <source>
        <dbReference type="ARBA" id="ARBA00022679"/>
    </source>
</evidence>
<dbReference type="InterPro" id="IPR000719">
    <property type="entry name" value="Prot_kinase_dom"/>
</dbReference>
<dbReference type="GO" id="GO:0005524">
    <property type="term" value="F:ATP binding"/>
    <property type="evidence" value="ECO:0007669"/>
    <property type="project" value="UniProtKB-UniRule"/>
</dbReference>
<name>A0A0T6LUP7_WENVI</name>
<proteinExistence type="predicted"/>
<feature type="region of interest" description="Disordered" evidence="6">
    <location>
        <begin position="294"/>
        <end position="344"/>
    </location>
</feature>
<evidence type="ECO:0000256" key="6">
    <source>
        <dbReference type="SAM" id="MobiDB-lite"/>
    </source>
</evidence>
<feature type="compositionally biased region" description="Low complexity" evidence="6">
    <location>
        <begin position="296"/>
        <end position="311"/>
    </location>
</feature>
<feature type="domain" description="Protein kinase" evidence="7">
    <location>
        <begin position="17"/>
        <end position="279"/>
    </location>
</feature>
<dbReference type="eggNOG" id="COG0515">
    <property type="taxonomic scope" value="Bacteria"/>
</dbReference>
<dbReference type="EMBL" id="LLZU01000010">
    <property type="protein sequence ID" value="KRV49819.1"/>
    <property type="molecule type" value="Genomic_DNA"/>
</dbReference>
<gene>
    <name evidence="8" type="ORF">AQ490_19215</name>
</gene>
<dbReference type="RefSeq" id="WP_051087660.1">
    <property type="nucleotide sequence ID" value="NZ_LLZU01000010.1"/>
</dbReference>
<organism evidence="8 9">
    <name type="scientific">Wenjunlia vitaminophila</name>
    <name type="common">Streptomyces vitaminophilus</name>
    <dbReference type="NCBI Taxonomy" id="76728"/>
    <lineage>
        <taxon>Bacteria</taxon>
        <taxon>Bacillati</taxon>
        <taxon>Actinomycetota</taxon>
        <taxon>Actinomycetes</taxon>
        <taxon>Kitasatosporales</taxon>
        <taxon>Streptomycetaceae</taxon>
        <taxon>Wenjunlia</taxon>
    </lineage>
</organism>
<protein>
    <recommendedName>
        <fullName evidence="7">Protein kinase domain-containing protein</fullName>
    </recommendedName>
</protein>
<evidence type="ECO:0000256" key="2">
    <source>
        <dbReference type="ARBA" id="ARBA00022741"/>
    </source>
</evidence>
<evidence type="ECO:0000313" key="9">
    <source>
        <dbReference type="Proteomes" id="UP000050867"/>
    </source>
</evidence>
<dbReference type="OrthoDB" id="3454170at2"/>
<keyword evidence="9" id="KW-1185">Reference proteome</keyword>
<accession>A0A0T6LUP7</accession>
<dbReference type="PANTHER" id="PTHR43289:SF34">
    <property type="entry name" value="SERINE_THREONINE-PROTEIN KINASE YBDM-RELATED"/>
    <property type="match status" value="1"/>
</dbReference>
<dbReference type="GO" id="GO:0004674">
    <property type="term" value="F:protein serine/threonine kinase activity"/>
    <property type="evidence" value="ECO:0007669"/>
    <property type="project" value="TreeGrafter"/>
</dbReference>